<keyword evidence="2" id="KW-1185">Reference proteome</keyword>
<accession>A0A5N6SH44</accession>
<dbReference type="EMBL" id="ML743609">
    <property type="protein sequence ID" value="KAE8133992.1"/>
    <property type="molecule type" value="Genomic_DNA"/>
</dbReference>
<reference evidence="1 2" key="1">
    <citation type="submission" date="2019-04" db="EMBL/GenBank/DDBJ databases">
        <title>Friends and foes A comparative genomics study of 23 Aspergillus species from section Flavi.</title>
        <authorList>
            <consortium name="DOE Joint Genome Institute"/>
            <person name="Kjaerbolling I."/>
            <person name="Vesth T."/>
            <person name="Frisvad J.C."/>
            <person name="Nybo J.L."/>
            <person name="Theobald S."/>
            <person name="Kildgaard S."/>
            <person name="Isbrandt T."/>
            <person name="Kuo A."/>
            <person name="Sato A."/>
            <person name="Lyhne E.K."/>
            <person name="Kogle M.E."/>
            <person name="Wiebenga A."/>
            <person name="Kun R.S."/>
            <person name="Lubbers R.J."/>
            <person name="Makela M.R."/>
            <person name="Barry K."/>
            <person name="Chovatia M."/>
            <person name="Clum A."/>
            <person name="Daum C."/>
            <person name="Haridas S."/>
            <person name="He G."/>
            <person name="LaButti K."/>
            <person name="Lipzen A."/>
            <person name="Mondo S."/>
            <person name="Riley R."/>
            <person name="Salamov A."/>
            <person name="Simmons B.A."/>
            <person name="Magnuson J.K."/>
            <person name="Henrissat B."/>
            <person name="Mortensen U.H."/>
            <person name="Larsen T.O."/>
            <person name="Devries R.P."/>
            <person name="Grigoriev I.V."/>
            <person name="Machida M."/>
            <person name="Baker S.E."/>
            <person name="Andersen M.R."/>
        </authorList>
    </citation>
    <scope>NUCLEOTIDE SEQUENCE [LARGE SCALE GENOMIC DNA]</scope>
    <source>
        <strain evidence="1 2">CBS 117625</strain>
    </source>
</reference>
<evidence type="ECO:0000313" key="2">
    <source>
        <dbReference type="Proteomes" id="UP000325672"/>
    </source>
</evidence>
<dbReference type="AlphaFoldDB" id="A0A5N6SH44"/>
<dbReference type="GeneID" id="43639768"/>
<gene>
    <name evidence="1" type="ORF">BDV38DRAFT_256949</name>
</gene>
<dbReference type="Proteomes" id="UP000325672">
    <property type="component" value="Unassembled WGS sequence"/>
</dbReference>
<protein>
    <submittedName>
        <fullName evidence="1">Uncharacterized protein</fullName>
    </submittedName>
</protein>
<sequence>MCHMIRSMDHVLVVLQFGQVVFATEPLGLPKAKSGRCSRAKSTALGAFLANYWMTFLQIVLF</sequence>
<proteinExistence type="predicted"/>
<organism evidence="1 2">
    <name type="scientific">Aspergillus pseudotamarii</name>
    <dbReference type="NCBI Taxonomy" id="132259"/>
    <lineage>
        <taxon>Eukaryota</taxon>
        <taxon>Fungi</taxon>
        <taxon>Dikarya</taxon>
        <taxon>Ascomycota</taxon>
        <taxon>Pezizomycotina</taxon>
        <taxon>Eurotiomycetes</taxon>
        <taxon>Eurotiomycetidae</taxon>
        <taxon>Eurotiales</taxon>
        <taxon>Aspergillaceae</taxon>
        <taxon>Aspergillus</taxon>
        <taxon>Aspergillus subgen. Circumdati</taxon>
    </lineage>
</organism>
<dbReference type="RefSeq" id="XP_031910055.1">
    <property type="nucleotide sequence ID" value="XM_032055558.1"/>
</dbReference>
<name>A0A5N6SH44_ASPPS</name>
<evidence type="ECO:0000313" key="1">
    <source>
        <dbReference type="EMBL" id="KAE8133992.1"/>
    </source>
</evidence>